<dbReference type="PATRIC" id="fig|1218493.3.peg.769"/>
<reference evidence="1 2" key="1">
    <citation type="submission" date="2014-12" db="EMBL/GenBank/DDBJ databases">
        <title>Comparative genomics of the lactic acid bacteria isolated from the honey bee gut.</title>
        <authorList>
            <person name="Ellegaard K.M."/>
            <person name="Tamarit D."/>
            <person name="Javelind E."/>
            <person name="Olofsson T."/>
            <person name="Andersson S.G."/>
            <person name="Vasquez A."/>
        </authorList>
    </citation>
    <scope>NUCLEOTIDE SEQUENCE [LARGE SCALE GENOMIC DNA]</scope>
    <source>
        <strain evidence="1 2">Biut2</strain>
    </source>
</reference>
<dbReference type="Proteomes" id="UP000033533">
    <property type="component" value="Unassembled WGS sequence"/>
</dbReference>
<dbReference type="STRING" id="1218493.JF76_07230"/>
<name>A0A0F4LEZ6_9LACO</name>
<dbReference type="OrthoDB" id="9896636at2"/>
<accession>A0A0F4LEZ6</accession>
<protein>
    <submittedName>
        <fullName evidence="1">Uncharacterized protein</fullName>
    </submittedName>
</protein>
<gene>
    <name evidence="1" type="ORF">JF76_07230</name>
</gene>
<dbReference type="HOGENOM" id="CLU_2093740_0_0_9"/>
<evidence type="ECO:0000313" key="2">
    <source>
        <dbReference type="Proteomes" id="UP000033533"/>
    </source>
</evidence>
<sequence>MEVKDGNELKQAIHDINVQEELAEIAKEDPDATLIGDHENSVISSLIKGSNVYKNNMEFLKHRLEINHGSLDKLCEELDYDPYDFLADSCDIDDGDSFSSIIEWAYGSERIGDVLK</sequence>
<dbReference type="RefSeq" id="WP_045927871.1">
    <property type="nucleotide sequence ID" value="NZ_JBHSZS010000009.1"/>
</dbReference>
<proteinExistence type="predicted"/>
<dbReference type="EMBL" id="JXBY01000017">
    <property type="protein sequence ID" value="KJY56121.1"/>
    <property type="molecule type" value="Genomic_DNA"/>
</dbReference>
<evidence type="ECO:0000313" key="1">
    <source>
        <dbReference type="EMBL" id="KJY56121.1"/>
    </source>
</evidence>
<comment type="caution">
    <text evidence="1">The sequence shown here is derived from an EMBL/GenBank/DDBJ whole genome shotgun (WGS) entry which is preliminary data.</text>
</comment>
<dbReference type="AlphaFoldDB" id="A0A0F4LEZ6"/>
<organism evidence="1 2">
    <name type="scientific">Lactobacillus kullabergensis</name>
    <dbReference type="NCBI Taxonomy" id="1218493"/>
    <lineage>
        <taxon>Bacteria</taxon>
        <taxon>Bacillati</taxon>
        <taxon>Bacillota</taxon>
        <taxon>Bacilli</taxon>
        <taxon>Lactobacillales</taxon>
        <taxon>Lactobacillaceae</taxon>
        <taxon>Lactobacillus</taxon>
    </lineage>
</organism>